<evidence type="ECO:0000313" key="20">
    <source>
        <dbReference type="Proteomes" id="UP000708208"/>
    </source>
</evidence>
<dbReference type="InterPro" id="IPR004481">
    <property type="entry name" value="K/Na/Ca-exchanger"/>
</dbReference>
<dbReference type="FunFam" id="1.20.1420.30:FF:000009">
    <property type="entry name" value="sodium/potassium/calcium exchanger 5 isoform X2"/>
    <property type="match status" value="1"/>
</dbReference>
<evidence type="ECO:0000256" key="7">
    <source>
        <dbReference type="ARBA" id="ARBA00022692"/>
    </source>
</evidence>
<evidence type="ECO:0000256" key="3">
    <source>
        <dbReference type="ARBA" id="ARBA00022448"/>
    </source>
</evidence>
<keyword evidence="5" id="KW-0633">Potassium transport</keyword>
<dbReference type="GO" id="GO:0008273">
    <property type="term" value="F:calcium, potassium:sodium antiporter activity"/>
    <property type="evidence" value="ECO:0007669"/>
    <property type="project" value="TreeGrafter"/>
</dbReference>
<accession>A0A8J2P527</accession>
<evidence type="ECO:0000256" key="17">
    <source>
        <dbReference type="SAM" id="Phobius"/>
    </source>
</evidence>
<feature type="transmembrane region" description="Helical" evidence="17">
    <location>
        <begin position="153"/>
        <end position="175"/>
    </location>
</feature>
<keyword evidence="12 17" id="KW-1133">Transmembrane helix</keyword>
<sequence>MDEAENEGQEPLDISWPKDNWKKQISYVVLFPIMIVLYLTLPDTRTPRGKKFFIWGFAGSILWIAVFSYFMVWWADRTGETFGIAPEIMGLTFLAAGTSIPDLITSVIVARKGLGDMAVSSSVGSNIFDVTVGLPLPWLLYTIFKNEDVPVSAKGMICSITILFGMLCFVVISIMSFRWKMNKGLGLVMFVLYFIFLGVSLLFEYGVLVCPSLD</sequence>
<feature type="transmembrane region" description="Helical" evidence="17">
    <location>
        <begin position="24"/>
        <end position="41"/>
    </location>
</feature>
<evidence type="ECO:0000256" key="5">
    <source>
        <dbReference type="ARBA" id="ARBA00022538"/>
    </source>
</evidence>
<evidence type="ECO:0000256" key="12">
    <source>
        <dbReference type="ARBA" id="ARBA00022989"/>
    </source>
</evidence>
<keyword evidence="13" id="KW-0915">Sodium</keyword>
<dbReference type="GO" id="GO:0006874">
    <property type="term" value="P:intracellular calcium ion homeostasis"/>
    <property type="evidence" value="ECO:0007669"/>
    <property type="project" value="TreeGrafter"/>
</dbReference>
<feature type="transmembrane region" description="Helical" evidence="17">
    <location>
        <begin position="187"/>
        <end position="208"/>
    </location>
</feature>
<dbReference type="EMBL" id="CAJVCH010112525">
    <property type="protein sequence ID" value="CAG7724685.1"/>
    <property type="molecule type" value="Genomic_DNA"/>
</dbReference>
<keyword evidence="6" id="KW-0109">Calcium transport</keyword>
<keyword evidence="20" id="KW-1185">Reference proteome</keyword>
<evidence type="ECO:0000256" key="6">
    <source>
        <dbReference type="ARBA" id="ARBA00022568"/>
    </source>
</evidence>
<dbReference type="Proteomes" id="UP000708208">
    <property type="component" value="Unassembled WGS sequence"/>
</dbReference>
<evidence type="ECO:0000256" key="10">
    <source>
        <dbReference type="ARBA" id="ARBA00022847"/>
    </source>
</evidence>
<dbReference type="GO" id="GO:0015293">
    <property type="term" value="F:symporter activity"/>
    <property type="evidence" value="ECO:0007669"/>
    <property type="project" value="UniProtKB-KW"/>
</dbReference>
<evidence type="ECO:0000256" key="16">
    <source>
        <dbReference type="ARBA" id="ARBA00023201"/>
    </source>
</evidence>
<dbReference type="AlphaFoldDB" id="A0A8J2P527"/>
<keyword evidence="11" id="KW-0630">Potassium</keyword>
<reference evidence="19" key="1">
    <citation type="submission" date="2021-06" db="EMBL/GenBank/DDBJ databases">
        <authorList>
            <person name="Hodson N. C."/>
            <person name="Mongue J. A."/>
            <person name="Jaron S. K."/>
        </authorList>
    </citation>
    <scope>NUCLEOTIDE SEQUENCE</scope>
</reference>
<keyword evidence="14" id="KW-0406">Ion transport</keyword>
<organism evidence="19 20">
    <name type="scientific">Allacma fusca</name>
    <dbReference type="NCBI Taxonomy" id="39272"/>
    <lineage>
        <taxon>Eukaryota</taxon>
        <taxon>Metazoa</taxon>
        <taxon>Ecdysozoa</taxon>
        <taxon>Arthropoda</taxon>
        <taxon>Hexapoda</taxon>
        <taxon>Collembola</taxon>
        <taxon>Symphypleona</taxon>
        <taxon>Sminthuridae</taxon>
        <taxon>Allacma</taxon>
    </lineage>
</organism>
<keyword evidence="7 17" id="KW-0812">Transmembrane</keyword>
<feature type="transmembrane region" description="Helical" evidence="17">
    <location>
        <begin position="122"/>
        <end position="141"/>
    </location>
</feature>
<dbReference type="OrthoDB" id="2127281at2759"/>
<evidence type="ECO:0000313" key="19">
    <source>
        <dbReference type="EMBL" id="CAG7724685.1"/>
    </source>
</evidence>
<feature type="transmembrane region" description="Helical" evidence="17">
    <location>
        <begin position="88"/>
        <end position="110"/>
    </location>
</feature>
<dbReference type="GO" id="GO:0005886">
    <property type="term" value="C:plasma membrane"/>
    <property type="evidence" value="ECO:0007669"/>
    <property type="project" value="TreeGrafter"/>
</dbReference>
<gene>
    <name evidence="19" type="ORF">AFUS01_LOCUS13688</name>
</gene>
<dbReference type="Pfam" id="PF01699">
    <property type="entry name" value="Na_Ca_ex"/>
    <property type="match status" value="1"/>
</dbReference>
<evidence type="ECO:0000256" key="15">
    <source>
        <dbReference type="ARBA" id="ARBA00023136"/>
    </source>
</evidence>
<evidence type="ECO:0000256" key="11">
    <source>
        <dbReference type="ARBA" id="ARBA00022958"/>
    </source>
</evidence>
<keyword evidence="10" id="KW-0769">Symport</keyword>
<comment type="similarity">
    <text evidence="2">Belongs to the Ca(2+):cation antiporter (CaCA) (TC 2.A.19) family. SLC24A subfamily.</text>
</comment>
<dbReference type="PANTHER" id="PTHR10846:SF72">
    <property type="entry name" value="SODIUM_POTASSIUM_CALCIUM EXCHANGER NCKX30C"/>
    <property type="match status" value="1"/>
</dbReference>
<evidence type="ECO:0000256" key="9">
    <source>
        <dbReference type="ARBA" id="ARBA00022837"/>
    </source>
</evidence>
<keyword evidence="4" id="KW-0050">Antiport</keyword>
<keyword evidence="9" id="KW-0106">Calcium</keyword>
<evidence type="ECO:0000256" key="8">
    <source>
        <dbReference type="ARBA" id="ARBA00022729"/>
    </source>
</evidence>
<evidence type="ECO:0000259" key="18">
    <source>
        <dbReference type="Pfam" id="PF01699"/>
    </source>
</evidence>
<dbReference type="InterPro" id="IPR004837">
    <property type="entry name" value="NaCa_Exmemb"/>
</dbReference>
<evidence type="ECO:0000256" key="2">
    <source>
        <dbReference type="ARBA" id="ARBA00005364"/>
    </source>
</evidence>
<comment type="caution">
    <text evidence="19">The sequence shown here is derived from an EMBL/GenBank/DDBJ whole genome shotgun (WGS) entry which is preliminary data.</text>
</comment>
<evidence type="ECO:0000256" key="1">
    <source>
        <dbReference type="ARBA" id="ARBA00004141"/>
    </source>
</evidence>
<feature type="domain" description="Sodium/calcium exchanger membrane region" evidence="18">
    <location>
        <begin position="53"/>
        <end position="201"/>
    </location>
</feature>
<evidence type="ECO:0000256" key="13">
    <source>
        <dbReference type="ARBA" id="ARBA00023053"/>
    </source>
</evidence>
<name>A0A8J2P527_9HEXA</name>
<keyword evidence="8" id="KW-0732">Signal</keyword>
<keyword evidence="15 17" id="KW-0472">Membrane</keyword>
<protein>
    <recommendedName>
        <fullName evidence="18">Sodium/calcium exchanger membrane region domain-containing protein</fullName>
    </recommendedName>
</protein>
<evidence type="ECO:0000256" key="14">
    <source>
        <dbReference type="ARBA" id="ARBA00023065"/>
    </source>
</evidence>
<keyword evidence="3" id="KW-0813">Transport</keyword>
<proteinExistence type="inferred from homology"/>
<evidence type="ECO:0000256" key="4">
    <source>
        <dbReference type="ARBA" id="ARBA00022449"/>
    </source>
</evidence>
<comment type="subcellular location">
    <subcellularLocation>
        <location evidence="1">Membrane</location>
        <topology evidence="1">Multi-pass membrane protein</topology>
    </subcellularLocation>
</comment>
<feature type="transmembrane region" description="Helical" evidence="17">
    <location>
        <begin position="53"/>
        <end position="76"/>
    </location>
</feature>
<dbReference type="PANTHER" id="PTHR10846">
    <property type="entry name" value="SODIUM/POTASSIUM/CALCIUM EXCHANGER"/>
    <property type="match status" value="1"/>
</dbReference>
<keyword evidence="16" id="KW-0739">Sodium transport</keyword>
<dbReference type="GO" id="GO:0005262">
    <property type="term" value="F:calcium channel activity"/>
    <property type="evidence" value="ECO:0007669"/>
    <property type="project" value="TreeGrafter"/>
</dbReference>